<dbReference type="EMBL" id="BEZZ01000025">
    <property type="protein sequence ID" value="GCC23264.1"/>
    <property type="molecule type" value="Genomic_DNA"/>
</dbReference>
<feature type="compositionally biased region" description="Polar residues" evidence="1">
    <location>
        <begin position="135"/>
        <end position="154"/>
    </location>
</feature>
<feature type="region of interest" description="Disordered" evidence="1">
    <location>
        <begin position="113"/>
        <end position="154"/>
    </location>
</feature>
<evidence type="ECO:0000313" key="3">
    <source>
        <dbReference type="Proteomes" id="UP000287033"/>
    </source>
</evidence>
<dbReference type="InterPro" id="IPR039471">
    <property type="entry name" value="CXorf65-like"/>
</dbReference>
<dbReference type="PANTHER" id="PTHR33887:SF5">
    <property type="entry name" value="PB1 DOMAIN-CONTAINING PROTEIN"/>
    <property type="match status" value="1"/>
</dbReference>
<gene>
    <name evidence="2" type="ORF">chiPu_0001658</name>
</gene>
<dbReference type="OrthoDB" id="2109241at2759"/>
<comment type="caution">
    <text evidence="2">The sequence shown here is derived from an EMBL/GenBank/DDBJ whole genome shotgun (WGS) entry which is preliminary data.</text>
</comment>
<evidence type="ECO:0000313" key="2">
    <source>
        <dbReference type="EMBL" id="GCC23264.1"/>
    </source>
</evidence>
<dbReference type="PANTHER" id="PTHR33887">
    <property type="entry name" value="PB1 DOMAIN-CONTAINING PROTEIN"/>
    <property type="match status" value="1"/>
</dbReference>
<feature type="compositionally biased region" description="Low complexity" evidence="1">
    <location>
        <begin position="124"/>
        <end position="134"/>
    </location>
</feature>
<keyword evidence="3" id="KW-1185">Reference proteome</keyword>
<name>A0A401RYM5_CHIPU</name>
<reference evidence="2 3" key="1">
    <citation type="journal article" date="2018" name="Nat. Ecol. Evol.">
        <title>Shark genomes provide insights into elasmobranch evolution and the origin of vertebrates.</title>
        <authorList>
            <person name="Hara Y"/>
            <person name="Yamaguchi K"/>
            <person name="Onimaru K"/>
            <person name="Kadota M"/>
            <person name="Koyanagi M"/>
            <person name="Keeley SD"/>
            <person name="Tatsumi K"/>
            <person name="Tanaka K"/>
            <person name="Motone F"/>
            <person name="Kageyama Y"/>
            <person name="Nozu R"/>
            <person name="Adachi N"/>
            <person name="Nishimura O"/>
            <person name="Nakagawa R"/>
            <person name="Tanegashima C"/>
            <person name="Kiyatake I"/>
            <person name="Matsumoto R"/>
            <person name="Murakumo K"/>
            <person name="Nishida K"/>
            <person name="Terakita A"/>
            <person name="Kuratani S"/>
            <person name="Sato K"/>
            <person name="Hyodo S Kuraku.S."/>
        </authorList>
    </citation>
    <scope>NUCLEOTIDE SEQUENCE [LARGE SCALE GENOMIC DNA]</scope>
</reference>
<sequence>MFITVLYGDNEHALFNIFCKIPVLLDCIKQNCHREIKAEIDLADESGQVKNLLQNQHCYASDILAERAVYILLGVNKPSRASTPMYIPLLNNDNIVNSKFLAKLGARLDSLSQPQGKVKKIHKSSASPSPSRSSTTDGKQNTSPHGKCKNTSTP</sequence>
<organism evidence="2 3">
    <name type="scientific">Chiloscyllium punctatum</name>
    <name type="common">Brownbanded bambooshark</name>
    <name type="synonym">Hemiscyllium punctatum</name>
    <dbReference type="NCBI Taxonomy" id="137246"/>
    <lineage>
        <taxon>Eukaryota</taxon>
        <taxon>Metazoa</taxon>
        <taxon>Chordata</taxon>
        <taxon>Craniata</taxon>
        <taxon>Vertebrata</taxon>
        <taxon>Chondrichthyes</taxon>
        <taxon>Elasmobranchii</taxon>
        <taxon>Galeomorphii</taxon>
        <taxon>Galeoidea</taxon>
        <taxon>Orectolobiformes</taxon>
        <taxon>Hemiscylliidae</taxon>
        <taxon>Chiloscyllium</taxon>
    </lineage>
</organism>
<dbReference type="OMA" id="CNCAEDV"/>
<protein>
    <submittedName>
        <fullName evidence="2">Uncharacterized protein</fullName>
    </submittedName>
</protein>
<dbReference type="AlphaFoldDB" id="A0A401RYM5"/>
<dbReference type="Proteomes" id="UP000287033">
    <property type="component" value="Unassembled WGS sequence"/>
</dbReference>
<accession>A0A401RYM5</accession>
<dbReference type="Pfam" id="PF15874">
    <property type="entry name" value="Il2rg"/>
    <property type="match status" value="1"/>
</dbReference>
<proteinExistence type="predicted"/>
<evidence type="ECO:0000256" key="1">
    <source>
        <dbReference type="SAM" id="MobiDB-lite"/>
    </source>
</evidence>